<dbReference type="InterPro" id="IPR025885">
    <property type="entry name" value="PapC_N"/>
</dbReference>
<dbReference type="Pfam" id="PF00577">
    <property type="entry name" value="Usher"/>
    <property type="match status" value="1"/>
</dbReference>
<dbReference type="InterPro" id="IPR043142">
    <property type="entry name" value="PapC-like_C_sf"/>
</dbReference>
<evidence type="ECO:0000313" key="12">
    <source>
        <dbReference type="Proteomes" id="UP000053226"/>
    </source>
</evidence>
<evidence type="ECO:0000256" key="7">
    <source>
        <dbReference type="ARBA" id="ARBA00023136"/>
    </source>
</evidence>
<dbReference type="InterPro" id="IPR025949">
    <property type="entry name" value="PapC-like_C"/>
</dbReference>
<evidence type="ECO:0000256" key="5">
    <source>
        <dbReference type="ARBA" id="ARBA00022692"/>
    </source>
</evidence>
<dbReference type="InterPro" id="IPR037224">
    <property type="entry name" value="PapC_N_sf"/>
</dbReference>
<comment type="similarity">
    <text evidence="2">Belongs to the fimbrial export usher family.</text>
</comment>
<dbReference type="Pfam" id="PF13954">
    <property type="entry name" value="PapC_N"/>
    <property type="match status" value="1"/>
</dbReference>
<dbReference type="Proteomes" id="UP000053226">
    <property type="component" value="Unassembled WGS sequence"/>
</dbReference>
<keyword evidence="7" id="KW-0472">Membrane</keyword>
<dbReference type="RefSeq" id="WP_053908848.1">
    <property type="nucleotide sequence ID" value="NZ_CAWMUS010000026.1"/>
</dbReference>
<dbReference type="GO" id="GO:0009279">
    <property type="term" value="C:cell outer membrane"/>
    <property type="evidence" value="ECO:0007669"/>
    <property type="project" value="UniProtKB-SubCell"/>
</dbReference>
<dbReference type="OrthoDB" id="6554712at2"/>
<dbReference type="Gene3D" id="2.60.40.2070">
    <property type="match status" value="1"/>
</dbReference>
<dbReference type="SUPFAM" id="SSF141729">
    <property type="entry name" value="FimD N-terminal domain-like"/>
    <property type="match status" value="1"/>
</dbReference>
<evidence type="ECO:0000256" key="2">
    <source>
        <dbReference type="ARBA" id="ARBA00008064"/>
    </source>
</evidence>
<comment type="subcellular location">
    <subcellularLocation>
        <location evidence="1">Cell outer membrane</location>
        <topology evidence="1">Multi-pass membrane protein</topology>
    </subcellularLocation>
</comment>
<evidence type="ECO:0000256" key="1">
    <source>
        <dbReference type="ARBA" id="ARBA00004571"/>
    </source>
</evidence>
<feature type="domain" description="PapC-like C-terminal" evidence="9">
    <location>
        <begin position="768"/>
        <end position="822"/>
    </location>
</feature>
<dbReference type="EMBL" id="LGAA01000026">
    <property type="protein sequence ID" value="KPD01920.1"/>
    <property type="molecule type" value="Genomic_DNA"/>
</dbReference>
<evidence type="ECO:0000313" key="11">
    <source>
        <dbReference type="EMBL" id="KPD01920.1"/>
    </source>
</evidence>
<gene>
    <name evidence="11" type="ORF">M992_2463</name>
</gene>
<dbReference type="Gene3D" id="3.10.20.410">
    <property type="match status" value="1"/>
</dbReference>
<dbReference type="GO" id="GO:0009297">
    <property type="term" value="P:pilus assembly"/>
    <property type="evidence" value="ECO:0007669"/>
    <property type="project" value="InterPro"/>
</dbReference>
<dbReference type="AlphaFoldDB" id="A0A0N0I9C2"/>
<accession>A0A0N0I9C2</accession>
<evidence type="ECO:0000259" key="9">
    <source>
        <dbReference type="Pfam" id="PF13953"/>
    </source>
</evidence>
<dbReference type="InterPro" id="IPR042186">
    <property type="entry name" value="FimD_plug_dom"/>
</dbReference>
<keyword evidence="12" id="KW-1185">Reference proteome</keyword>
<reference evidence="11 12" key="1">
    <citation type="submission" date="2015-07" db="EMBL/GenBank/DDBJ databases">
        <title>ATOL: Assembling a taxonomically balanced genome-scale reconstruction of the evolutionary history of the Enterobacteriaceae.</title>
        <authorList>
            <person name="Plunkett G.III."/>
            <person name="Neeno-Eckwall E.C."/>
            <person name="Glasner J.D."/>
            <person name="Perna N.T."/>
        </authorList>
    </citation>
    <scope>NUCLEOTIDE SEQUENCE [LARGE SCALE GENOMIC DNA]</scope>
    <source>
        <strain evidence="11 12">ATCC 35017</strain>
    </source>
</reference>
<dbReference type="Gene3D" id="2.60.40.3110">
    <property type="match status" value="1"/>
</dbReference>
<dbReference type="GO" id="GO:0015473">
    <property type="term" value="F:fimbrial usher porin activity"/>
    <property type="evidence" value="ECO:0007669"/>
    <property type="project" value="InterPro"/>
</dbReference>
<evidence type="ECO:0000259" key="10">
    <source>
        <dbReference type="Pfam" id="PF13954"/>
    </source>
</evidence>
<evidence type="ECO:0000256" key="8">
    <source>
        <dbReference type="ARBA" id="ARBA00023237"/>
    </source>
</evidence>
<keyword evidence="6" id="KW-0732">Signal</keyword>
<evidence type="ECO:0000256" key="6">
    <source>
        <dbReference type="ARBA" id="ARBA00022729"/>
    </source>
</evidence>
<proteinExistence type="inferred from homology"/>
<evidence type="ECO:0000256" key="4">
    <source>
        <dbReference type="ARBA" id="ARBA00022452"/>
    </source>
</evidence>
<keyword evidence="8" id="KW-0998">Cell outer membrane</keyword>
<organism evidence="11 12">
    <name type="scientific">Moellerella wisconsensis ATCC 35017</name>
    <dbReference type="NCBI Taxonomy" id="1354267"/>
    <lineage>
        <taxon>Bacteria</taxon>
        <taxon>Pseudomonadati</taxon>
        <taxon>Pseudomonadota</taxon>
        <taxon>Gammaproteobacteria</taxon>
        <taxon>Enterobacterales</taxon>
        <taxon>Morganellaceae</taxon>
        <taxon>Moellerella</taxon>
    </lineage>
</organism>
<keyword evidence="3" id="KW-0813">Transport</keyword>
<dbReference type="PANTHER" id="PTHR30451">
    <property type="entry name" value="OUTER MEMBRANE USHER PROTEIN"/>
    <property type="match status" value="1"/>
</dbReference>
<evidence type="ECO:0000256" key="3">
    <source>
        <dbReference type="ARBA" id="ARBA00022448"/>
    </source>
</evidence>
<keyword evidence="4" id="KW-1134">Transmembrane beta strand</keyword>
<dbReference type="InterPro" id="IPR000015">
    <property type="entry name" value="Fimb_usher"/>
</dbReference>
<name>A0A0N0I9C2_9GAMM</name>
<dbReference type="PANTHER" id="PTHR30451:SF4">
    <property type="entry name" value="OUTER MEMBRANE USHER PROTEIN YQIG-RELATED"/>
    <property type="match status" value="1"/>
</dbReference>
<protein>
    <submittedName>
        <fullName evidence="11">PapC family pilus assembly porin</fullName>
    </submittedName>
</protein>
<keyword evidence="5" id="KW-0812">Transmembrane</keyword>
<comment type="caution">
    <text evidence="11">The sequence shown here is derived from an EMBL/GenBank/DDBJ whole genome shotgun (WGS) entry which is preliminary data.</text>
</comment>
<sequence>MPPFLSLAYSEIMKKIKKYLLFFPSLFMSINSYSLEFNIEHLNLKEKNNIDLSLFSNKEYNQPGNYYLTVKINGDVINKKEFIKYKEKSNRNAYPCITEKLINKLRLKDDIITSLLKIKIKHCYDLSMHHEIKINFDKLLHQLDITVPQAWLINQEKNWINYHQWDNGIPGIMIDYDWHFNYLDTKSANEQYKLSNFGTLGANFSAWRLRGDYQFYYTRQYSKQGESDRHNLQLTQVYAYRAIPEMSAKLILGESHLSSELLDSFRFTGMSISSDERMLPPSGRGYAPKIEGIASTNSIITIEKNNIIIQRIQVPAGLFSLDSLPANINGNIKVIIEAENGSKDVRDIYISGVTTMLRPGQWRYSLSSGKTNLFNKTSERNIYFLNGEIFFGLNNRTTLYSGILSSISIQKYEHLTLGINQSLDRLGGLSFDVTNLQHQLNDEKKYSGNRYRVEYLNHLDMTKTDIIFNAQIFSDQNYINMHQYLQERTKNSDKEKRIYSASVRQYLEFLSLSMALTASRTQYWQKDEQQRYSLSLNKNFILGKIKNISTTLNFNHTEETKGNQQQLFLSLSLPLRQQERVSYSQYYDLTKNTHNNSINYSKNINDHSNFGLSINNAKISKRTLEPSVSGYINYNSAYGDIYTSLSEKPEQYRSFTASLKGGLTITGHGLALHRYSAGHYPRLMIDANGIQGIAVNNNQTVTNKKGFGVITSANNFMPSQFKVDINKLPKNTNVNESIFSKTLTEGAIGYYKLDSVSGENIFTVIKLVSNKSPPLGSSILDAITGREVGMIGDEGMVYLTGINKNKKYIINLNKKSCQLKFTEDNSSIVYCQ</sequence>
<dbReference type="Pfam" id="PF13953">
    <property type="entry name" value="PapC_C"/>
    <property type="match status" value="1"/>
</dbReference>
<dbReference type="Gene3D" id="2.60.40.2610">
    <property type="entry name" value="Outer membrane usher protein FimD, plug domain"/>
    <property type="match status" value="1"/>
</dbReference>
<feature type="domain" description="PapC N-terminal" evidence="10">
    <location>
        <begin position="36"/>
        <end position="177"/>
    </location>
</feature>